<proteinExistence type="predicted"/>
<dbReference type="Pfam" id="PF00072">
    <property type="entry name" value="Response_reg"/>
    <property type="match status" value="1"/>
</dbReference>
<dbReference type="AlphaFoldDB" id="D6TLP4"/>
<reference evidence="4 5" key="1">
    <citation type="journal article" date="2011" name="Stand. Genomic Sci.">
        <title>Non-contiguous finished genome sequence and contextual data of the filamentous soil bacterium Ktedonobacter racemifer type strain (SOSP1-21).</title>
        <authorList>
            <person name="Chang Y.J."/>
            <person name="Land M."/>
            <person name="Hauser L."/>
            <person name="Chertkov O."/>
            <person name="Del Rio T.G."/>
            <person name="Nolan M."/>
            <person name="Copeland A."/>
            <person name="Tice H."/>
            <person name="Cheng J.F."/>
            <person name="Lucas S."/>
            <person name="Han C."/>
            <person name="Goodwin L."/>
            <person name="Pitluck S."/>
            <person name="Ivanova N."/>
            <person name="Ovchinikova G."/>
            <person name="Pati A."/>
            <person name="Chen A."/>
            <person name="Palaniappan K."/>
            <person name="Mavromatis K."/>
            <person name="Liolios K."/>
            <person name="Brettin T."/>
            <person name="Fiebig A."/>
            <person name="Rohde M."/>
            <person name="Abt B."/>
            <person name="Goker M."/>
            <person name="Detter J.C."/>
            <person name="Woyke T."/>
            <person name="Bristow J."/>
            <person name="Eisen J.A."/>
            <person name="Markowitz V."/>
            <person name="Hugenholtz P."/>
            <person name="Kyrpides N.C."/>
            <person name="Klenk H.P."/>
            <person name="Lapidus A."/>
        </authorList>
    </citation>
    <scope>NUCLEOTIDE SEQUENCE [LARGE SCALE GENOMIC DNA]</scope>
    <source>
        <strain evidence="5">DSM 44963</strain>
    </source>
</reference>
<comment type="caution">
    <text evidence="4">The sequence shown here is derived from an EMBL/GenBank/DDBJ whole genome shotgun (WGS) entry which is preliminary data.</text>
</comment>
<dbReference type="InterPro" id="IPR011006">
    <property type="entry name" value="CheY-like_superfamily"/>
</dbReference>
<dbReference type="InterPro" id="IPR050595">
    <property type="entry name" value="Bact_response_regulator"/>
</dbReference>
<evidence type="ECO:0000256" key="2">
    <source>
        <dbReference type="PROSITE-ProRule" id="PRU00169"/>
    </source>
</evidence>
<dbReference type="GO" id="GO:0000160">
    <property type="term" value="P:phosphorelay signal transduction system"/>
    <property type="evidence" value="ECO:0007669"/>
    <property type="project" value="InterPro"/>
</dbReference>
<evidence type="ECO:0000256" key="1">
    <source>
        <dbReference type="ARBA" id="ARBA00022553"/>
    </source>
</evidence>
<accession>D6TLP4</accession>
<dbReference type="CDD" id="cd00156">
    <property type="entry name" value="REC"/>
    <property type="match status" value="1"/>
</dbReference>
<dbReference type="InterPro" id="IPR001789">
    <property type="entry name" value="Sig_transdc_resp-reg_receiver"/>
</dbReference>
<dbReference type="InParanoid" id="D6TLP4"/>
<dbReference type="PROSITE" id="PS50110">
    <property type="entry name" value="RESPONSE_REGULATORY"/>
    <property type="match status" value="1"/>
</dbReference>
<dbReference type="PANTHER" id="PTHR44591">
    <property type="entry name" value="STRESS RESPONSE REGULATOR PROTEIN 1"/>
    <property type="match status" value="1"/>
</dbReference>
<dbReference type="Proteomes" id="UP000004508">
    <property type="component" value="Unassembled WGS sequence"/>
</dbReference>
<dbReference type="eggNOG" id="COG3706">
    <property type="taxonomic scope" value="Bacteria"/>
</dbReference>
<dbReference type="SMART" id="SM00448">
    <property type="entry name" value="REC"/>
    <property type="match status" value="1"/>
</dbReference>
<sequence length="136" mass="15410">MRGSTGGQEASKIILVVEDDEQHALVLAQIISQLRPHRVFHASDGPTTLKFTEHLKPDLFILDYWLPTMNGIELYERLRLRKELQDIPVIIISGFLPLDEIHARGIESLPKPFDLNELLLKIDTLLGEQPESSPHA</sequence>
<evidence type="ECO:0000313" key="4">
    <source>
        <dbReference type="EMBL" id="EFH86694.1"/>
    </source>
</evidence>
<keyword evidence="5" id="KW-1185">Reference proteome</keyword>
<dbReference type="RefSeq" id="WP_007911228.1">
    <property type="nucleotide sequence ID" value="NZ_ADVG01000002.1"/>
</dbReference>
<dbReference type="EMBL" id="ADVG01000002">
    <property type="protein sequence ID" value="EFH86694.1"/>
    <property type="molecule type" value="Genomic_DNA"/>
</dbReference>
<name>D6TLP4_KTERA</name>
<dbReference type="Gene3D" id="3.40.50.2300">
    <property type="match status" value="1"/>
</dbReference>
<dbReference type="PANTHER" id="PTHR44591:SF3">
    <property type="entry name" value="RESPONSE REGULATORY DOMAIN-CONTAINING PROTEIN"/>
    <property type="match status" value="1"/>
</dbReference>
<keyword evidence="1 2" id="KW-0597">Phosphoprotein</keyword>
<gene>
    <name evidence="4" type="ORF">Krac_8005</name>
</gene>
<organism evidence="4 5">
    <name type="scientific">Ktedonobacter racemifer DSM 44963</name>
    <dbReference type="NCBI Taxonomy" id="485913"/>
    <lineage>
        <taxon>Bacteria</taxon>
        <taxon>Bacillati</taxon>
        <taxon>Chloroflexota</taxon>
        <taxon>Ktedonobacteria</taxon>
        <taxon>Ktedonobacterales</taxon>
        <taxon>Ktedonobacteraceae</taxon>
        <taxon>Ktedonobacter</taxon>
    </lineage>
</organism>
<evidence type="ECO:0000259" key="3">
    <source>
        <dbReference type="PROSITE" id="PS50110"/>
    </source>
</evidence>
<dbReference type="OrthoDB" id="159469at2"/>
<feature type="modified residue" description="4-aspartylphosphate" evidence="2">
    <location>
        <position position="63"/>
    </location>
</feature>
<dbReference type="STRING" id="485913.Krac_8005"/>
<feature type="domain" description="Response regulatory" evidence="3">
    <location>
        <begin position="13"/>
        <end position="126"/>
    </location>
</feature>
<evidence type="ECO:0000313" key="5">
    <source>
        <dbReference type="Proteomes" id="UP000004508"/>
    </source>
</evidence>
<protein>
    <submittedName>
        <fullName evidence="4">Response regulator receiver protein</fullName>
    </submittedName>
</protein>
<dbReference type="SUPFAM" id="SSF52172">
    <property type="entry name" value="CheY-like"/>
    <property type="match status" value="1"/>
</dbReference>